<proteinExistence type="predicted"/>
<name>A0A3B0YK65_9ZZZZ</name>
<keyword evidence="1" id="KW-1133">Transmembrane helix</keyword>
<evidence type="ECO:0000313" key="2">
    <source>
        <dbReference type="EMBL" id="VAW68716.1"/>
    </source>
</evidence>
<accession>A0A3B0YK65</accession>
<evidence type="ECO:0008006" key="3">
    <source>
        <dbReference type="Google" id="ProtNLM"/>
    </source>
</evidence>
<sequence length="242" mass="25179">MIKPMIKPMVMTSLSMALVAGINTSASAALASDAVLNFNPGVTTTSSSSGTVFVKSGSYFGIDSDSNGKISTFERTAIRQNDGLLVGQSQFATGSHSGVVNGSESPGIDKAWELFTNTGMHWTQSPVNIINDDGAGNVELDLSGWTIAWSGLQNISLGSGAWQTGFIDGVAQITCAADCRNGDSYTLDYSATFSNSCACGFENAPYTLHLEGTISSVPIPAAVWLFGSGLLGLAGVARRRKT</sequence>
<dbReference type="InterPro" id="IPR022472">
    <property type="entry name" value="VPLPA-CTERM"/>
</dbReference>
<dbReference type="NCBIfam" id="TIGR03370">
    <property type="entry name" value="VPLPA-CTERM"/>
    <property type="match status" value="1"/>
</dbReference>
<reference evidence="2" key="1">
    <citation type="submission" date="2018-06" db="EMBL/GenBank/DDBJ databases">
        <authorList>
            <person name="Zhirakovskaya E."/>
        </authorList>
    </citation>
    <scope>NUCLEOTIDE SEQUENCE</scope>
</reference>
<gene>
    <name evidence="2" type="ORF">MNBD_GAMMA09-1861</name>
</gene>
<evidence type="ECO:0000256" key="1">
    <source>
        <dbReference type="SAM" id="Phobius"/>
    </source>
</evidence>
<dbReference type="AlphaFoldDB" id="A0A3B0YK65"/>
<keyword evidence="1" id="KW-0472">Membrane</keyword>
<feature type="transmembrane region" description="Helical" evidence="1">
    <location>
        <begin position="217"/>
        <end position="237"/>
    </location>
</feature>
<keyword evidence="1" id="KW-0812">Transmembrane</keyword>
<protein>
    <recommendedName>
        <fullName evidence="3">PEP-CTERM protein-sorting domain-containing protein</fullName>
    </recommendedName>
</protein>
<organism evidence="2">
    <name type="scientific">hydrothermal vent metagenome</name>
    <dbReference type="NCBI Taxonomy" id="652676"/>
    <lineage>
        <taxon>unclassified sequences</taxon>
        <taxon>metagenomes</taxon>
        <taxon>ecological metagenomes</taxon>
    </lineage>
</organism>
<dbReference type="EMBL" id="UOFI01000136">
    <property type="protein sequence ID" value="VAW68716.1"/>
    <property type="molecule type" value="Genomic_DNA"/>
</dbReference>